<protein>
    <submittedName>
        <fullName evidence="1">Uncharacterized protein</fullName>
    </submittedName>
</protein>
<evidence type="ECO:0000313" key="1">
    <source>
        <dbReference type="EMBL" id="MFD2116400.1"/>
    </source>
</evidence>
<proteinExistence type="predicted"/>
<keyword evidence="2" id="KW-1185">Reference proteome</keyword>
<dbReference type="Proteomes" id="UP001597362">
    <property type="component" value="Unassembled WGS sequence"/>
</dbReference>
<evidence type="ECO:0000313" key="2">
    <source>
        <dbReference type="Proteomes" id="UP001597362"/>
    </source>
</evidence>
<dbReference type="InterPro" id="IPR058705">
    <property type="entry name" value="A_ENA"/>
</dbReference>
<dbReference type="EMBL" id="JBHUHO010000030">
    <property type="protein sequence ID" value="MFD2116400.1"/>
    <property type="molecule type" value="Genomic_DNA"/>
</dbReference>
<organism evidence="1 2">
    <name type="scientific">Paenibacillus yanchengensis</name>
    <dbReference type="NCBI Taxonomy" id="2035833"/>
    <lineage>
        <taxon>Bacteria</taxon>
        <taxon>Bacillati</taxon>
        <taxon>Bacillota</taxon>
        <taxon>Bacilli</taxon>
        <taxon>Bacillales</taxon>
        <taxon>Paenibacillaceae</taxon>
        <taxon>Paenibacillus</taxon>
    </lineage>
</organism>
<accession>A0ABW4YL80</accession>
<dbReference type="RefSeq" id="WP_377772527.1">
    <property type="nucleotide sequence ID" value="NZ_JBHUHO010000030.1"/>
</dbReference>
<reference evidence="2" key="1">
    <citation type="journal article" date="2019" name="Int. J. Syst. Evol. Microbiol.">
        <title>The Global Catalogue of Microorganisms (GCM) 10K type strain sequencing project: providing services to taxonomists for standard genome sequencing and annotation.</title>
        <authorList>
            <consortium name="The Broad Institute Genomics Platform"/>
            <consortium name="The Broad Institute Genome Sequencing Center for Infectious Disease"/>
            <person name="Wu L."/>
            <person name="Ma J."/>
        </authorList>
    </citation>
    <scope>NUCLEOTIDE SEQUENCE [LARGE SCALE GENOMIC DNA]</scope>
    <source>
        <strain evidence="2">GH52</strain>
    </source>
</reference>
<dbReference type="Pfam" id="PF26595">
    <property type="entry name" value="A_ENA"/>
    <property type="match status" value="1"/>
</dbReference>
<sequence>MSMPNIPDITPDIILDREDVVHLLLTSIAMEEISFSHILNAEAEKIQHFLKDEHLSLCDALTINNSVEQMMRGVMTNQILLLHKLGDVMKLANNVDPRNSMANCCDDPACQGRSNKKCTNRPCSCNEHYEEGE</sequence>
<name>A0ABW4YL80_9BACL</name>
<comment type="caution">
    <text evidence="1">The sequence shown here is derived from an EMBL/GenBank/DDBJ whole genome shotgun (WGS) entry which is preliminary data.</text>
</comment>
<gene>
    <name evidence="1" type="ORF">ACFSJH_11775</name>
</gene>